<keyword evidence="1" id="KW-1133">Transmembrane helix</keyword>
<accession>A0A1S2MZ88</accession>
<name>A0A1S2MZ88_9MICC</name>
<feature type="transmembrane region" description="Helical" evidence="1">
    <location>
        <begin position="20"/>
        <end position="41"/>
    </location>
</feature>
<dbReference type="EMBL" id="MODZ01000015">
    <property type="protein sequence ID" value="OIJ34899.1"/>
    <property type="molecule type" value="Genomic_DNA"/>
</dbReference>
<reference evidence="2 3" key="1">
    <citation type="submission" date="2016-10" db="EMBL/GenBank/DDBJ databases">
        <title>Draft genome sequence of strain LCT isolated from the Shenzhou X spacecraft of China.</title>
        <authorList>
            <person name="Huang B."/>
        </authorList>
    </citation>
    <scope>NUCLEOTIDE SEQUENCE [LARGE SCALE GENOMIC DNA]</scope>
    <source>
        <strain evidence="2 3">LCT-H5</strain>
    </source>
</reference>
<evidence type="ECO:0000313" key="2">
    <source>
        <dbReference type="EMBL" id="OIJ34899.1"/>
    </source>
</evidence>
<feature type="transmembrane region" description="Helical" evidence="1">
    <location>
        <begin position="78"/>
        <end position="99"/>
    </location>
</feature>
<proteinExistence type="predicted"/>
<keyword evidence="1" id="KW-0472">Membrane</keyword>
<organism evidence="2 3">
    <name type="scientific">Rothia kristinae</name>
    <dbReference type="NCBI Taxonomy" id="37923"/>
    <lineage>
        <taxon>Bacteria</taxon>
        <taxon>Bacillati</taxon>
        <taxon>Actinomycetota</taxon>
        <taxon>Actinomycetes</taxon>
        <taxon>Micrococcales</taxon>
        <taxon>Micrococcaceae</taxon>
        <taxon>Rothia</taxon>
    </lineage>
</organism>
<keyword evidence="1" id="KW-0812">Transmembrane</keyword>
<dbReference type="AlphaFoldDB" id="A0A1S2MZ88"/>
<comment type="caution">
    <text evidence="2">The sequence shown here is derived from an EMBL/GenBank/DDBJ whole genome shotgun (WGS) entry which is preliminary data.</text>
</comment>
<gene>
    <name evidence="2" type="ORF">BK826_09855</name>
</gene>
<dbReference type="RefSeq" id="WP_075515476.1">
    <property type="nucleotide sequence ID" value="NZ_CP113782.1"/>
</dbReference>
<evidence type="ECO:0008006" key="4">
    <source>
        <dbReference type="Google" id="ProtNLM"/>
    </source>
</evidence>
<evidence type="ECO:0000313" key="3">
    <source>
        <dbReference type="Proteomes" id="UP000179540"/>
    </source>
</evidence>
<dbReference type="OrthoDB" id="3698172at2"/>
<sequence length="134" mass="14480">MSSRHPRTTASTADAAPTRAVWPVLTADVLAVVLFAGLGRLSHGEDLLGTPATAWPFLLGLAASWLVCRAWRAPGRLWPTGIIVWLGTVLIGMVLRRLVGEGTHWSFVVVALIVTGIFLLGHRALGRLLTRRRA</sequence>
<dbReference type="Pfam" id="PF11255">
    <property type="entry name" value="DUF3054"/>
    <property type="match status" value="1"/>
</dbReference>
<protein>
    <recommendedName>
        <fullName evidence="4">DUF3054 domain-containing protein</fullName>
    </recommendedName>
</protein>
<feature type="transmembrane region" description="Helical" evidence="1">
    <location>
        <begin position="105"/>
        <end position="125"/>
    </location>
</feature>
<evidence type="ECO:0000256" key="1">
    <source>
        <dbReference type="SAM" id="Phobius"/>
    </source>
</evidence>
<dbReference type="Proteomes" id="UP000179540">
    <property type="component" value="Unassembled WGS sequence"/>
</dbReference>
<feature type="transmembrane region" description="Helical" evidence="1">
    <location>
        <begin position="53"/>
        <end position="71"/>
    </location>
</feature>
<dbReference type="InterPro" id="IPR021414">
    <property type="entry name" value="DUF3054"/>
</dbReference>